<keyword evidence="3" id="KW-1185">Reference proteome</keyword>
<dbReference type="GeneID" id="81369348"/>
<organism evidence="2 3">
    <name type="scientific">Penicillium cosmopolitanum</name>
    <dbReference type="NCBI Taxonomy" id="1131564"/>
    <lineage>
        <taxon>Eukaryota</taxon>
        <taxon>Fungi</taxon>
        <taxon>Dikarya</taxon>
        <taxon>Ascomycota</taxon>
        <taxon>Pezizomycotina</taxon>
        <taxon>Eurotiomycetes</taxon>
        <taxon>Eurotiomycetidae</taxon>
        <taxon>Eurotiales</taxon>
        <taxon>Aspergillaceae</taxon>
        <taxon>Penicillium</taxon>
    </lineage>
</organism>
<feature type="region of interest" description="Disordered" evidence="1">
    <location>
        <begin position="1"/>
        <end position="25"/>
    </location>
</feature>
<evidence type="ECO:0000313" key="2">
    <source>
        <dbReference type="EMBL" id="KAJ5397618.1"/>
    </source>
</evidence>
<evidence type="ECO:0000313" key="3">
    <source>
        <dbReference type="Proteomes" id="UP001147747"/>
    </source>
</evidence>
<dbReference type="EMBL" id="JAPZBU010000006">
    <property type="protein sequence ID" value="KAJ5397618.1"/>
    <property type="molecule type" value="Genomic_DNA"/>
</dbReference>
<dbReference type="OrthoDB" id="4350995at2759"/>
<reference evidence="2" key="2">
    <citation type="journal article" date="2023" name="IMA Fungus">
        <title>Comparative genomic study of the Penicillium genus elucidates a diverse pangenome and 15 lateral gene transfer events.</title>
        <authorList>
            <person name="Petersen C."/>
            <person name="Sorensen T."/>
            <person name="Nielsen M.R."/>
            <person name="Sondergaard T.E."/>
            <person name="Sorensen J.L."/>
            <person name="Fitzpatrick D.A."/>
            <person name="Frisvad J.C."/>
            <person name="Nielsen K.L."/>
        </authorList>
    </citation>
    <scope>NUCLEOTIDE SEQUENCE</scope>
    <source>
        <strain evidence="2">IBT 29677</strain>
    </source>
</reference>
<dbReference type="Proteomes" id="UP001147747">
    <property type="component" value="Unassembled WGS sequence"/>
</dbReference>
<reference evidence="2" key="1">
    <citation type="submission" date="2022-12" db="EMBL/GenBank/DDBJ databases">
        <authorList>
            <person name="Petersen C."/>
        </authorList>
    </citation>
    <scope>NUCLEOTIDE SEQUENCE</scope>
    <source>
        <strain evidence="2">IBT 29677</strain>
    </source>
</reference>
<evidence type="ECO:0000256" key="1">
    <source>
        <dbReference type="SAM" id="MobiDB-lite"/>
    </source>
</evidence>
<sequence>MQPSSTVSGGDTTTTTIAATSATNTNTTSWAQSLMTSIRDFFTQEPASEPESDALAGWVGMRKGRGRCRSVGEVH</sequence>
<proteinExistence type="predicted"/>
<gene>
    <name evidence="2" type="ORF">N7509_005731</name>
</gene>
<dbReference type="RefSeq" id="XP_056489670.1">
    <property type="nucleotide sequence ID" value="XM_056630368.1"/>
</dbReference>
<name>A0A9W9W333_9EURO</name>
<dbReference type="AlphaFoldDB" id="A0A9W9W333"/>
<accession>A0A9W9W333</accession>
<protein>
    <submittedName>
        <fullName evidence="2">Uncharacterized protein</fullName>
    </submittedName>
</protein>
<comment type="caution">
    <text evidence="2">The sequence shown here is derived from an EMBL/GenBank/DDBJ whole genome shotgun (WGS) entry which is preliminary data.</text>
</comment>